<feature type="compositionally biased region" description="Pro residues" evidence="1">
    <location>
        <begin position="316"/>
        <end position="328"/>
    </location>
</feature>
<evidence type="ECO:0000313" key="3">
    <source>
        <dbReference type="Proteomes" id="UP000299084"/>
    </source>
</evidence>
<name>A0A5N4BYN4_CAMDR</name>
<feature type="region of interest" description="Disordered" evidence="1">
    <location>
        <begin position="261"/>
        <end position="338"/>
    </location>
</feature>
<organism evidence="2 3">
    <name type="scientific">Camelus dromedarius</name>
    <name type="common">Dromedary</name>
    <name type="synonym">Arabian camel</name>
    <dbReference type="NCBI Taxonomy" id="9838"/>
    <lineage>
        <taxon>Eukaryota</taxon>
        <taxon>Metazoa</taxon>
        <taxon>Chordata</taxon>
        <taxon>Craniata</taxon>
        <taxon>Vertebrata</taxon>
        <taxon>Euteleostomi</taxon>
        <taxon>Mammalia</taxon>
        <taxon>Eutheria</taxon>
        <taxon>Laurasiatheria</taxon>
        <taxon>Artiodactyla</taxon>
        <taxon>Tylopoda</taxon>
        <taxon>Camelidae</taxon>
        <taxon>Camelus</taxon>
    </lineage>
</organism>
<dbReference type="Proteomes" id="UP000299084">
    <property type="component" value="Unassembled WGS sequence"/>
</dbReference>
<feature type="region of interest" description="Disordered" evidence="1">
    <location>
        <begin position="152"/>
        <end position="202"/>
    </location>
</feature>
<comment type="caution">
    <text evidence="2">The sequence shown here is derived from an EMBL/GenBank/DDBJ whole genome shotgun (WGS) entry which is preliminary data.</text>
</comment>
<dbReference type="EMBL" id="JWIN03000075">
    <property type="protein sequence ID" value="KAB1251735.1"/>
    <property type="molecule type" value="Genomic_DNA"/>
</dbReference>
<dbReference type="AlphaFoldDB" id="A0A5N4BYN4"/>
<accession>A0A5N4BYN4</accession>
<protein>
    <submittedName>
        <fullName evidence="2">Uncharacterized protein</fullName>
    </submittedName>
</protein>
<feature type="compositionally biased region" description="Basic and acidic residues" evidence="1">
    <location>
        <begin position="156"/>
        <end position="173"/>
    </location>
</feature>
<gene>
    <name evidence="2" type="ORF">Cadr_000030476</name>
</gene>
<evidence type="ECO:0000256" key="1">
    <source>
        <dbReference type="SAM" id="MobiDB-lite"/>
    </source>
</evidence>
<keyword evidence="3" id="KW-1185">Reference proteome</keyword>
<feature type="compositionally biased region" description="Gly residues" evidence="1">
    <location>
        <begin position="264"/>
        <end position="274"/>
    </location>
</feature>
<feature type="compositionally biased region" description="Low complexity" evidence="1">
    <location>
        <begin position="356"/>
        <end position="366"/>
    </location>
</feature>
<feature type="region of interest" description="Disordered" evidence="1">
    <location>
        <begin position="355"/>
        <end position="391"/>
    </location>
</feature>
<feature type="compositionally biased region" description="Polar residues" evidence="1">
    <location>
        <begin position="370"/>
        <end position="379"/>
    </location>
</feature>
<proteinExistence type="predicted"/>
<evidence type="ECO:0000313" key="2">
    <source>
        <dbReference type="EMBL" id="KAB1251735.1"/>
    </source>
</evidence>
<reference evidence="2 3" key="1">
    <citation type="journal article" date="2019" name="Mol. Ecol. Resour.">
        <title>Improving Illumina assemblies with Hi-C and long reads: an example with the North African dromedary.</title>
        <authorList>
            <person name="Elbers J.P."/>
            <person name="Rogers M.F."/>
            <person name="Perelman P.L."/>
            <person name="Proskuryakova A.A."/>
            <person name="Serdyukova N.A."/>
            <person name="Johnson W.E."/>
            <person name="Horin P."/>
            <person name="Corander J."/>
            <person name="Murphy D."/>
            <person name="Burger P.A."/>
        </authorList>
    </citation>
    <scope>NUCLEOTIDE SEQUENCE [LARGE SCALE GENOMIC DNA]</scope>
    <source>
        <strain evidence="2">Drom800</strain>
        <tissue evidence="2">Blood</tissue>
    </source>
</reference>
<feature type="region of interest" description="Disordered" evidence="1">
    <location>
        <begin position="15"/>
        <end position="59"/>
    </location>
</feature>
<sequence>MVLDAVDFLRTSSRESGLSDCSEVREEPGCTGVLGTKTRQPGGTRGGPAGGTDPAPQPGTVWRQGVGAPCVSPSPGSCSWHRVRAPSPPPIPLELWDSWAPCSACPGPRPRSHGKAGPGRIPESLESLWPGYELCCERGWCGVGDGEAGGAAGGRGLEEMPGAHRASKGERAGDPLPGASFSKASGPRAQPPQSPGRWEWGRRWPGASALRGTYTQVGGGDLPRGNLLPLPMGPAGRPGQLDLFEVEGHLAAPRLRSDWAAVGNGQGGADGTGAGAPMPCLPPPLPASPGGDGGSTFPEPPHSSGRATEGRGGQLPPKPPQPGLPLPSPFTCASPRKPPLHLHAEAMLVTWPAPHPARAPASSRPAGALDNSSTLNPPSVLTPKHPNRRGGWARCRLPEVRAPSRALETPGPLPALSAAASHLPLLVRVSVSSPGYLTIQCRSGSQSCGLW</sequence>